<evidence type="ECO:0000313" key="3">
    <source>
        <dbReference type="EMBL" id="MBB5474783.1"/>
    </source>
</evidence>
<sequence length="223" mass="25028">MTYQLPPQQPRTGDGRYSTVPRGESTATLTVPDREYNAEGTFAFPPIARSYEQLVDFWMTVPVPDQVLHQLRAEYSNAQYDWRAARILAEHPEPEKFRYGAITDAWNAWFRRINDFEVDLKAEHPAEISPELARPIARATMLVRQARKLEPQVPGVTDAVMDTPLNLSILGCPTVGSMLELYPTLDLPETTWGDQATEFAAVAADKLEELVELLGATEAPQSQ</sequence>
<comment type="caution">
    <text evidence="2">The sequence shown here is derived from an EMBL/GenBank/DDBJ whole genome shotgun (WGS) entry which is preliminary data.</text>
</comment>
<reference evidence="3 5" key="2">
    <citation type="submission" date="2020-08" db="EMBL/GenBank/DDBJ databases">
        <title>Sequencing the genomes of 1000 actinobacteria strains.</title>
        <authorList>
            <person name="Klenk H.-P."/>
        </authorList>
    </citation>
    <scope>NUCLEOTIDE SEQUENCE [LARGE SCALE GENOMIC DNA]</scope>
    <source>
        <strain evidence="3 5">DSM 9581</strain>
    </source>
</reference>
<gene>
    <name evidence="2" type="ORF">CHO01_31570</name>
    <name evidence="3" type="ORF">HNR08_003519</name>
</gene>
<reference evidence="2 4" key="1">
    <citation type="submission" date="2019-07" db="EMBL/GenBank/DDBJ databases">
        <title>Whole genome shotgun sequence of Cellulomonas hominis NBRC 16055.</title>
        <authorList>
            <person name="Hosoyama A."/>
            <person name="Uohara A."/>
            <person name="Ohji S."/>
            <person name="Ichikawa N."/>
        </authorList>
    </citation>
    <scope>NUCLEOTIDE SEQUENCE [LARGE SCALE GENOMIC DNA]</scope>
    <source>
        <strain evidence="2 4">NBRC 16055</strain>
    </source>
</reference>
<dbReference type="EMBL" id="BJVQ01000059">
    <property type="protein sequence ID" value="GEL48041.1"/>
    <property type="molecule type" value="Genomic_DNA"/>
</dbReference>
<dbReference type="AlphaFoldDB" id="A0A511FFP2"/>
<evidence type="ECO:0000313" key="4">
    <source>
        <dbReference type="Proteomes" id="UP000321723"/>
    </source>
</evidence>
<dbReference type="Proteomes" id="UP000321723">
    <property type="component" value="Unassembled WGS sequence"/>
</dbReference>
<feature type="region of interest" description="Disordered" evidence="1">
    <location>
        <begin position="1"/>
        <end position="24"/>
    </location>
</feature>
<dbReference type="Proteomes" id="UP000564629">
    <property type="component" value="Unassembled WGS sequence"/>
</dbReference>
<name>A0A511FFP2_9CELL</name>
<protein>
    <submittedName>
        <fullName evidence="2">Uncharacterized protein</fullName>
    </submittedName>
</protein>
<evidence type="ECO:0000313" key="5">
    <source>
        <dbReference type="Proteomes" id="UP000564629"/>
    </source>
</evidence>
<proteinExistence type="predicted"/>
<organism evidence="2 4">
    <name type="scientific">Cellulomonas hominis</name>
    <dbReference type="NCBI Taxonomy" id="156981"/>
    <lineage>
        <taxon>Bacteria</taxon>
        <taxon>Bacillati</taxon>
        <taxon>Actinomycetota</taxon>
        <taxon>Actinomycetes</taxon>
        <taxon>Micrococcales</taxon>
        <taxon>Cellulomonadaceae</taxon>
        <taxon>Cellulomonas</taxon>
    </lineage>
</organism>
<evidence type="ECO:0000313" key="2">
    <source>
        <dbReference type="EMBL" id="GEL48041.1"/>
    </source>
</evidence>
<evidence type="ECO:0000256" key="1">
    <source>
        <dbReference type="SAM" id="MobiDB-lite"/>
    </source>
</evidence>
<keyword evidence="4" id="KW-1185">Reference proteome</keyword>
<dbReference type="OrthoDB" id="5148285at2"/>
<dbReference type="RefSeq" id="WP_146839711.1">
    <property type="nucleotide sequence ID" value="NZ_BJVQ01000059.1"/>
</dbReference>
<accession>A0A511FFP2</accession>
<dbReference type="EMBL" id="JACHDN010000001">
    <property type="protein sequence ID" value="MBB5474783.1"/>
    <property type="molecule type" value="Genomic_DNA"/>
</dbReference>